<dbReference type="AlphaFoldDB" id="A0AAN7JUD5"/>
<dbReference type="InterPro" id="IPR013049">
    <property type="entry name" value="Spo11/TopoVI_A_N"/>
</dbReference>
<keyword evidence="1" id="KW-0238">DNA-binding</keyword>
<dbReference type="PANTHER" id="PTHR10848:SF3">
    <property type="entry name" value="MEIOTIC RECOMBINATION PROTEIN SPO11-1"/>
    <property type="match status" value="1"/>
</dbReference>
<dbReference type="EMBL" id="JAXIOK010000016">
    <property type="protein sequence ID" value="KAK4753427.1"/>
    <property type="molecule type" value="Genomic_DNA"/>
</dbReference>
<sequence length="150" mass="17144">MEGEVSQASLVLRKIREFTKSIVRDLCIGRSPAVSIDSFKSYCTDSVGKCCCSLDFPCGKEVLTFQREFHVRRLDVLLRVLLIAQKLLQENRHGSKRDIYYMHPSAFSEQQVVDRAINDICIILQCSRHNLNVVSVGNGYVTMFVWLDLL</sequence>
<accession>A0AAN7JUD5</accession>
<dbReference type="GO" id="GO:0042138">
    <property type="term" value="P:meiotic DNA double-strand break formation"/>
    <property type="evidence" value="ECO:0007669"/>
    <property type="project" value="TreeGrafter"/>
</dbReference>
<proteinExistence type="inferred from homology"/>
<dbReference type="InterPro" id="IPR002815">
    <property type="entry name" value="Spo11/TopoVI_A"/>
</dbReference>
<name>A0AAN7JUD5_9MYRT</name>
<dbReference type="GO" id="GO:0003677">
    <property type="term" value="F:DNA binding"/>
    <property type="evidence" value="ECO:0007669"/>
    <property type="project" value="UniProtKB-UniRule"/>
</dbReference>
<dbReference type="InterPro" id="IPR036388">
    <property type="entry name" value="WH-like_DNA-bd_sf"/>
</dbReference>
<dbReference type="PANTHER" id="PTHR10848">
    <property type="entry name" value="MEIOTIC RECOMBINATION PROTEIN SPO11"/>
    <property type="match status" value="1"/>
</dbReference>
<dbReference type="Proteomes" id="UP001345219">
    <property type="component" value="Chromosome 16"/>
</dbReference>
<organism evidence="3 4">
    <name type="scientific">Trapa incisa</name>
    <dbReference type="NCBI Taxonomy" id="236973"/>
    <lineage>
        <taxon>Eukaryota</taxon>
        <taxon>Viridiplantae</taxon>
        <taxon>Streptophyta</taxon>
        <taxon>Embryophyta</taxon>
        <taxon>Tracheophyta</taxon>
        <taxon>Spermatophyta</taxon>
        <taxon>Magnoliopsida</taxon>
        <taxon>eudicotyledons</taxon>
        <taxon>Gunneridae</taxon>
        <taxon>Pentapetalae</taxon>
        <taxon>rosids</taxon>
        <taxon>malvids</taxon>
        <taxon>Myrtales</taxon>
        <taxon>Lythraceae</taxon>
        <taxon>Trapa</taxon>
    </lineage>
</organism>
<dbReference type="GO" id="GO:0000228">
    <property type="term" value="C:nuclear chromosome"/>
    <property type="evidence" value="ECO:0007669"/>
    <property type="project" value="TreeGrafter"/>
</dbReference>
<dbReference type="PROSITE" id="PS52041">
    <property type="entry name" value="TOPO_IIB"/>
    <property type="match status" value="1"/>
</dbReference>
<evidence type="ECO:0000313" key="3">
    <source>
        <dbReference type="EMBL" id="KAK4753427.1"/>
    </source>
</evidence>
<dbReference type="PRINTS" id="PR01550">
    <property type="entry name" value="TOP6AFAMILY"/>
</dbReference>
<reference evidence="3 4" key="1">
    <citation type="journal article" date="2023" name="Hortic Res">
        <title>Pangenome of water caltrop reveals structural variations and asymmetric subgenome divergence after allopolyploidization.</title>
        <authorList>
            <person name="Zhang X."/>
            <person name="Chen Y."/>
            <person name="Wang L."/>
            <person name="Yuan Y."/>
            <person name="Fang M."/>
            <person name="Shi L."/>
            <person name="Lu R."/>
            <person name="Comes H.P."/>
            <person name="Ma Y."/>
            <person name="Chen Y."/>
            <person name="Huang G."/>
            <person name="Zhou Y."/>
            <person name="Zheng Z."/>
            <person name="Qiu Y."/>
        </authorList>
    </citation>
    <scope>NUCLEOTIDE SEQUENCE [LARGE SCALE GENOMIC DNA]</scope>
    <source>
        <tissue evidence="3">Roots</tissue>
    </source>
</reference>
<gene>
    <name evidence="3" type="ORF">SAY87_022225</name>
</gene>
<evidence type="ECO:0000256" key="1">
    <source>
        <dbReference type="PROSITE-ProRule" id="PRU01385"/>
    </source>
</evidence>
<dbReference type="GO" id="GO:0000706">
    <property type="term" value="P:meiotic DNA double-strand break processing"/>
    <property type="evidence" value="ECO:0007669"/>
    <property type="project" value="TreeGrafter"/>
</dbReference>
<dbReference type="Gene3D" id="1.10.10.10">
    <property type="entry name" value="Winged helix-like DNA-binding domain superfamily/Winged helix DNA-binding domain"/>
    <property type="match status" value="1"/>
</dbReference>
<keyword evidence="4" id="KW-1185">Reference proteome</keyword>
<protein>
    <recommendedName>
        <fullName evidence="2">Spo11/DNA topoisomerase VI subunit A N-terminal domain-containing protein</fullName>
    </recommendedName>
</protein>
<dbReference type="SUPFAM" id="SSF56726">
    <property type="entry name" value="DNA topoisomerase IV, alpha subunit"/>
    <property type="match status" value="1"/>
</dbReference>
<evidence type="ECO:0000313" key="4">
    <source>
        <dbReference type="Proteomes" id="UP001345219"/>
    </source>
</evidence>
<dbReference type="Pfam" id="PF04406">
    <property type="entry name" value="TP6A_N"/>
    <property type="match status" value="1"/>
</dbReference>
<feature type="domain" description="Spo11/DNA topoisomerase VI subunit A N-terminal" evidence="2">
    <location>
        <begin position="72"/>
        <end position="133"/>
    </location>
</feature>
<feature type="active site" description="O-(5'-phospho-DNA)-tyrosine intermediate" evidence="1">
    <location>
        <position position="101"/>
    </location>
</feature>
<dbReference type="GO" id="GO:0007131">
    <property type="term" value="P:reciprocal meiotic recombination"/>
    <property type="evidence" value="ECO:0007669"/>
    <property type="project" value="TreeGrafter"/>
</dbReference>
<dbReference type="InterPro" id="IPR036078">
    <property type="entry name" value="Spo11/TopoVI_A_sf"/>
</dbReference>
<comment type="similarity">
    <text evidence="1">Belongs to the TOP6A family.</text>
</comment>
<dbReference type="GO" id="GO:0003918">
    <property type="term" value="F:DNA topoisomerase type II (double strand cut, ATP-hydrolyzing) activity"/>
    <property type="evidence" value="ECO:0007669"/>
    <property type="project" value="UniProtKB-UniRule"/>
</dbReference>
<comment type="catalytic activity">
    <reaction evidence="1">
        <text>ATP-dependent breakage, passage and rejoining of double-stranded DNA.</text>
        <dbReference type="EC" id="5.6.2.2"/>
    </reaction>
</comment>
<evidence type="ECO:0000259" key="2">
    <source>
        <dbReference type="Pfam" id="PF04406"/>
    </source>
</evidence>
<keyword evidence="1" id="KW-0413">Isomerase</keyword>
<keyword evidence="1" id="KW-0799">Topoisomerase</keyword>
<comment type="caution">
    <text evidence="3">The sequence shown here is derived from an EMBL/GenBank/DDBJ whole genome shotgun (WGS) entry which is preliminary data.</text>
</comment>
<dbReference type="GO" id="GO:0005524">
    <property type="term" value="F:ATP binding"/>
    <property type="evidence" value="ECO:0007669"/>
    <property type="project" value="InterPro"/>
</dbReference>